<evidence type="ECO:0000259" key="7">
    <source>
        <dbReference type="Pfam" id="PF02687"/>
    </source>
</evidence>
<dbReference type="GO" id="GO:0005886">
    <property type="term" value="C:plasma membrane"/>
    <property type="evidence" value="ECO:0007669"/>
    <property type="project" value="UniProtKB-SubCell"/>
</dbReference>
<feature type="domain" description="MacB-like periplasmic core" evidence="8">
    <location>
        <begin position="151"/>
        <end position="272"/>
    </location>
</feature>
<comment type="subcellular location">
    <subcellularLocation>
        <location evidence="1">Cell membrane</location>
        <topology evidence="1">Multi-pass membrane protein</topology>
    </subcellularLocation>
</comment>
<reference evidence="10" key="1">
    <citation type="submission" date="2019-02" db="EMBL/GenBank/DDBJ databases">
        <title>Structural and Functional analysis of Lanthipeptide from Bacillus thuringiensis serovar andalousiensis B23193.</title>
        <authorList>
            <person name="Andreeva J.V."/>
            <person name="Grigoreva A."/>
        </authorList>
    </citation>
    <scope>NUCLEOTIDE SEQUENCE [LARGE SCALE GENOMIC DNA]</scope>
    <source>
        <strain evidence="10">B23193</strain>
    </source>
</reference>
<dbReference type="Pfam" id="PF12704">
    <property type="entry name" value="MacB_PCD"/>
    <property type="match status" value="1"/>
</dbReference>
<evidence type="ECO:0000256" key="5">
    <source>
        <dbReference type="ARBA" id="ARBA00023136"/>
    </source>
</evidence>
<keyword evidence="2" id="KW-1003">Cell membrane</keyword>
<evidence type="ECO:0000256" key="2">
    <source>
        <dbReference type="ARBA" id="ARBA00022475"/>
    </source>
</evidence>
<feature type="transmembrane region" description="Helical" evidence="6">
    <location>
        <begin position="429"/>
        <end position="449"/>
    </location>
</feature>
<dbReference type="RefSeq" id="WP_172555057.1">
    <property type="nucleotide sequence ID" value="NZ_CP035727.2"/>
</dbReference>
<evidence type="ECO:0000256" key="4">
    <source>
        <dbReference type="ARBA" id="ARBA00022989"/>
    </source>
</evidence>
<dbReference type="GO" id="GO:0022857">
    <property type="term" value="F:transmembrane transporter activity"/>
    <property type="evidence" value="ECO:0007669"/>
    <property type="project" value="TreeGrafter"/>
</dbReference>
<proteinExistence type="predicted"/>
<dbReference type="PANTHER" id="PTHR30572">
    <property type="entry name" value="MEMBRANE COMPONENT OF TRANSPORTER-RELATED"/>
    <property type="match status" value="1"/>
</dbReference>
<dbReference type="EMBL" id="CP035727">
    <property type="protein sequence ID" value="QIW21197.1"/>
    <property type="molecule type" value="Genomic_DNA"/>
</dbReference>
<dbReference type="Pfam" id="PF02687">
    <property type="entry name" value="FtsX"/>
    <property type="match status" value="1"/>
</dbReference>
<feature type="transmembrane region" description="Helical" evidence="6">
    <location>
        <begin position="306"/>
        <end position="327"/>
    </location>
</feature>
<keyword evidence="3 6" id="KW-0812">Transmembrane</keyword>
<dbReference type="Proteomes" id="UP000501374">
    <property type="component" value="Chromosome"/>
</dbReference>
<dbReference type="PANTHER" id="PTHR30572:SF9">
    <property type="entry name" value="ABC TRANSPORTER PERMEASE PROTEIN"/>
    <property type="match status" value="1"/>
</dbReference>
<evidence type="ECO:0000259" key="8">
    <source>
        <dbReference type="Pfam" id="PF12704"/>
    </source>
</evidence>
<dbReference type="InterPro" id="IPR025857">
    <property type="entry name" value="MacB_PCD"/>
</dbReference>
<feature type="transmembrane region" description="Helical" evidence="6">
    <location>
        <begin position="347"/>
        <end position="367"/>
    </location>
</feature>
<protein>
    <submittedName>
        <fullName evidence="9">ABC transporter permease</fullName>
    </submittedName>
</protein>
<dbReference type="InterPro" id="IPR050250">
    <property type="entry name" value="Macrolide_Exporter_MacB"/>
</dbReference>
<organism evidence="9 10">
    <name type="scientific">Bacillus thuringiensis serovar andalousiensis</name>
    <dbReference type="NCBI Taxonomy" id="257985"/>
    <lineage>
        <taxon>Bacteria</taxon>
        <taxon>Bacillati</taxon>
        <taxon>Bacillota</taxon>
        <taxon>Bacilli</taxon>
        <taxon>Bacillales</taxon>
        <taxon>Bacillaceae</taxon>
        <taxon>Bacillus</taxon>
        <taxon>Bacillus cereus group</taxon>
    </lineage>
</organism>
<name>A0A6H0TL48_BACTU</name>
<evidence type="ECO:0000256" key="6">
    <source>
        <dbReference type="SAM" id="Phobius"/>
    </source>
</evidence>
<evidence type="ECO:0000313" key="10">
    <source>
        <dbReference type="Proteomes" id="UP000501374"/>
    </source>
</evidence>
<evidence type="ECO:0000313" key="9">
    <source>
        <dbReference type="EMBL" id="QIW21197.1"/>
    </source>
</evidence>
<accession>A0A6H0TL48</accession>
<evidence type="ECO:0000256" key="1">
    <source>
        <dbReference type="ARBA" id="ARBA00004651"/>
    </source>
</evidence>
<gene>
    <name evidence="9" type="ORF">EVG22_23410</name>
</gene>
<keyword evidence="5 6" id="KW-0472">Membrane</keyword>
<keyword evidence="4 6" id="KW-1133">Transmembrane helix</keyword>
<feature type="domain" description="ABC3 transporter permease C-terminal" evidence="7">
    <location>
        <begin position="306"/>
        <end position="453"/>
    </location>
</feature>
<dbReference type="AlphaFoldDB" id="A0A6H0TL48"/>
<evidence type="ECO:0000256" key="3">
    <source>
        <dbReference type="ARBA" id="ARBA00022692"/>
    </source>
</evidence>
<dbReference type="InterPro" id="IPR003838">
    <property type="entry name" value="ABC3_permease_C"/>
</dbReference>
<sequence length="461" mass="50517">MNFIKRAFLSMKQRKVKSLIFLCIFFIVTNLVLAGFAIQNASQKASDLARKKLGADVTLKVDMEKALKKAQAGGNVGRFEVPSLNEKEVEKLAKSSYVKDYNFTVPSIGTADGFTPIKDEDNTDNQSGMMSNISGDLAIEGIRDANLEASFKDGTSKIVDGKTITADVKNKKVTLIEKRLAEKNNLKVGDKIKWKSPEDKLMEYEIIGIYKTEAQAQNMGGMSAPAIMNPANKLYVPYGSLTSDKESSPQIDKAVYYIKDPKYIEQFKKEAKKTDIDFDMYQLDAHDKLYKQMSGPIENIASISKMIVYVISIAGAVILGLIITLSIKERRKEIGILLSIGEKKWKLIGQLMVEILCVAVLAFGLSLTTGEKVSQKIGDKLLTNEIATTEEEPAPSVEMIGMDSSSQQQSADPIDKIDVSVTAGDLGKVGGIGIGITILSTLLPALSILRLKPKNILLKDE</sequence>